<evidence type="ECO:0000256" key="2">
    <source>
        <dbReference type="ARBA" id="ARBA00022884"/>
    </source>
</evidence>
<evidence type="ECO:0000259" key="7">
    <source>
        <dbReference type="Pfam" id="PF14693"/>
    </source>
</evidence>
<evidence type="ECO:0000256" key="3">
    <source>
        <dbReference type="ARBA" id="ARBA00022980"/>
    </source>
</evidence>
<dbReference type="HAMAP" id="MF_01334">
    <property type="entry name" value="Ribosomal_bL25_CTC"/>
    <property type="match status" value="1"/>
</dbReference>
<dbReference type="GO" id="GO:0005840">
    <property type="term" value="C:ribosome"/>
    <property type="evidence" value="ECO:0007669"/>
    <property type="project" value="UniProtKB-KW"/>
</dbReference>
<dbReference type="SUPFAM" id="SSF50715">
    <property type="entry name" value="Ribosomal protein L25-like"/>
    <property type="match status" value="1"/>
</dbReference>
<feature type="domain" description="Large ribosomal subunit protein bL25 beta" evidence="7">
    <location>
        <begin position="98"/>
        <end position="178"/>
    </location>
</feature>
<proteinExistence type="inferred from homology"/>
<dbReference type="PANTHER" id="PTHR33284:SF1">
    <property type="entry name" value="RIBOSOMAL PROTEIN L25_GLN-TRNA SYNTHETASE, ANTI-CODON-BINDING DOMAIN-CONTAINING PROTEIN"/>
    <property type="match status" value="1"/>
</dbReference>
<dbReference type="InterPro" id="IPR029751">
    <property type="entry name" value="Ribosomal_L25_dom"/>
</dbReference>
<dbReference type="NCBIfam" id="TIGR00731">
    <property type="entry name" value="bL25_bact_ctc"/>
    <property type="match status" value="1"/>
</dbReference>
<evidence type="ECO:0000256" key="1">
    <source>
        <dbReference type="ARBA" id="ARBA00022730"/>
    </source>
</evidence>
<comment type="caution">
    <text evidence="8">The sequence shown here is derived from an EMBL/GenBank/DDBJ whole genome shotgun (WGS) entry which is preliminary data.</text>
</comment>
<keyword evidence="3 5" id="KW-0689">Ribosomal protein</keyword>
<evidence type="ECO:0000256" key="5">
    <source>
        <dbReference type="HAMAP-Rule" id="MF_01334"/>
    </source>
</evidence>
<accession>A0ABN1JX08</accession>
<dbReference type="PANTHER" id="PTHR33284">
    <property type="entry name" value="RIBOSOMAL PROTEIN L25/GLN-TRNA SYNTHETASE, ANTI-CODON-BINDING DOMAIN-CONTAINING PROTEIN"/>
    <property type="match status" value="1"/>
</dbReference>
<dbReference type="InterPro" id="IPR037121">
    <property type="entry name" value="Ribosomal_bL25_C"/>
</dbReference>
<evidence type="ECO:0000313" key="8">
    <source>
        <dbReference type="EMBL" id="GAA0748379.1"/>
    </source>
</evidence>
<dbReference type="EMBL" id="BAAACG010000019">
    <property type="protein sequence ID" value="GAA0748379.1"/>
    <property type="molecule type" value="Genomic_DNA"/>
</dbReference>
<dbReference type="Gene3D" id="2.40.240.10">
    <property type="entry name" value="Ribosomal Protein L25, Chain P"/>
    <property type="match status" value="1"/>
</dbReference>
<comment type="similarity">
    <text evidence="5">Belongs to the bacterial ribosomal protein bL25 family. CTC subfamily.</text>
</comment>
<keyword evidence="9" id="KW-1185">Reference proteome</keyword>
<keyword evidence="4 5" id="KW-0687">Ribonucleoprotein</keyword>
<dbReference type="Proteomes" id="UP001501510">
    <property type="component" value="Unassembled WGS sequence"/>
</dbReference>
<dbReference type="InterPro" id="IPR020930">
    <property type="entry name" value="Ribosomal_uL5_bac-type"/>
</dbReference>
<dbReference type="InterPro" id="IPR001021">
    <property type="entry name" value="Ribosomal_bL25_long"/>
</dbReference>
<feature type="domain" description="Large ribosomal subunit protein bL25 L25" evidence="6">
    <location>
        <begin position="13"/>
        <end position="89"/>
    </location>
</feature>
<dbReference type="InterPro" id="IPR011035">
    <property type="entry name" value="Ribosomal_bL25/Gln-tRNA_synth"/>
</dbReference>
<dbReference type="InterPro" id="IPR020057">
    <property type="entry name" value="Ribosomal_bL25_b-dom"/>
</dbReference>
<evidence type="ECO:0000313" key="9">
    <source>
        <dbReference type="Proteomes" id="UP001501510"/>
    </source>
</evidence>
<sequence>MNKNIINGLIRNEKSKKCRRDGFVPGVLYGVDVEKTMSVKFDKTELIRCFKKYGMNSGLWVKIQDKKEYVLLKEVQRDIVTGHIIHVDMQAVSKDEVIKHNIPLFFTGKEELEHNGFLLETFASEIKVSGKVKYLPESINIDVSHMNPGNRINVSDIKVDDNVKICNDIDENLASISDSKNLNNDLEDEVV</sequence>
<dbReference type="CDD" id="cd00495">
    <property type="entry name" value="Ribosomal_L25_TL5_CTC"/>
    <property type="match status" value="1"/>
</dbReference>
<dbReference type="Pfam" id="PF01386">
    <property type="entry name" value="Ribosomal_L25p"/>
    <property type="match status" value="1"/>
</dbReference>
<keyword evidence="2 5" id="KW-0694">RNA-binding</keyword>
<protein>
    <recommendedName>
        <fullName evidence="5">Large ribosomal subunit protein bL25</fullName>
    </recommendedName>
    <alternativeName>
        <fullName evidence="5">General stress protein CTC</fullName>
    </alternativeName>
</protein>
<keyword evidence="1 5" id="KW-0699">rRNA-binding</keyword>
<comment type="function">
    <text evidence="5">This is one of the proteins that binds to the 5S RNA in the ribosome where it forms part of the central protuberance.</text>
</comment>
<reference evidence="8 9" key="1">
    <citation type="journal article" date="2019" name="Int. J. Syst. Evol. Microbiol.">
        <title>The Global Catalogue of Microorganisms (GCM) 10K type strain sequencing project: providing services to taxonomists for standard genome sequencing and annotation.</title>
        <authorList>
            <consortium name="The Broad Institute Genomics Platform"/>
            <consortium name="The Broad Institute Genome Sequencing Center for Infectious Disease"/>
            <person name="Wu L."/>
            <person name="Ma J."/>
        </authorList>
    </citation>
    <scope>NUCLEOTIDE SEQUENCE [LARGE SCALE GENOMIC DNA]</scope>
    <source>
        <strain evidence="8 9">JCM 1407</strain>
    </source>
</reference>
<gene>
    <name evidence="5" type="primary">rplY</name>
    <name evidence="5" type="synonym">ctc</name>
    <name evidence="8" type="ORF">GCM10008906_38650</name>
</gene>
<dbReference type="InterPro" id="IPR020056">
    <property type="entry name" value="Rbsml_bL25/Gln-tRNA_synth_N"/>
</dbReference>
<organism evidence="8 9">
    <name type="scientific">Clostridium oceanicum</name>
    <dbReference type="NCBI Taxonomy" id="1543"/>
    <lineage>
        <taxon>Bacteria</taxon>
        <taxon>Bacillati</taxon>
        <taxon>Bacillota</taxon>
        <taxon>Clostridia</taxon>
        <taxon>Eubacteriales</taxon>
        <taxon>Clostridiaceae</taxon>
        <taxon>Clostridium</taxon>
    </lineage>
</organism>
<evidence type="ECO:0000259" key="6">
    <source>
        <dbReference type="Pfam" id="PF01386"/>
    </source>
</evidence>
<comment type="subunit">
    <text evidence="5">Part of the 50S ribosomal subunit; part of the 5S rRNA/L5/L18/L25 subcomplex. Contacts the 5S rRNA. Binds to the 5S rRNA independently of L5 and L18.</text>
</comment>
<dbReference type="Pfam" id="PF14693">
    <property type="entry name" value="Ribosomal_TL5_C"/>
    <property type="match status" value="1"/>
</dbReference>
<evidence type="ECO:0000256" key="4">
    <source>
        <dbReference type="ARBA" id="ARBA00023274"/>
    </source>
</evidence>
<dbReference type="Gene3D" id="2.170.120.20">
    <property type="entry name" value="Ribosomal protein L25, beta domain"/>
    <property type="match status" value="1"/>
</dbReference>
<dbReference type="RefSeq" id="WP_343764504.1">
    <property type="nucleotide sequence ID" value="NZ_BAAACG010000019.1"/>
</dbReference>
<name>A0ABN1JX08_9CLOT</name>